<name>A0A3S0J5Y5_9BURK</name>
<sequence length="125" mass="13609">MQTQLSFEGNSAALDRSQVIKLSQWLDRSYANFSTYTRASIEVGASGAAPHEAKALAEQRAANAARALRMLLKTELPITTVARGYRSPVNGLDDSNDFASLQLYPDVEGLKLPDCNPVPIPGFKR</sequence>
<reference evidence="1 2" key="1">
    <citation type="submission" date="2018-12" db="EMBL/GenBank/DDBJ databases">
        <title>The genome of Variovorax gossypii DSM 100435.</title>
        <authorList>
            <person name="Gao J."/>
            <person name="Sun J."/>
        </authorList>
    </citation>
    <scope>NUCLEOTIDE SEQUENCE [LARGE SCALE GENOMIC DNA]</scope>
    <source>
        <strain evidence="1 2">DSM 100435</strain>
    </source>
</reference>
<evidence type="ECO:0000313" key="1">
    <source>
        <dbReference type="EMBL" id="RTQ34570.1"/>
    </source>
</evidence>
<evidence type="ECO:0000313" key="2">
    <source>
        <dbReference type="Proteomes" id="UP000267418"/>
    </source>
</evidence>
<proteinExistence type="predicted"/>
<dbReference type="RefSeq" id="WP_126469573.1">
    <property type="nucleotide sequence ID" value="NZ_RXOE01000002.1"/>
</dbReference>
<organism evidence="1 2">
    <name type="scientific">Variovorax gossypii</name>
    <dbReference type="NCBI Taxonomy" id="1679495"/>
    <lineage>
        <taxon>Bacteria</taxon>
        <taxon>Pseudomonadati</taxon>
        <taxon>Pseudomonadota</taxon>
        <taxon>Betaproteobacteria</taxon>
        <taxon>Burkholderiales</taxon>
        <taxon>Comamonadaceae</taxon>
        <taxon>Variovorax</taxon>
    </lineage>
</organism>
<accession>A0A3S0J5Y5</accession>
<keyword evidence="2" id="KW-1185">Reference proteome</keyword>
<gene>
    <name evidence="1" type="ORF">EJP69_09100</name>
</gene>
<dbReference type="EMBL" id="RXOE01000002">
    <property type="protein sequence ID" value="RTQ34570.1"/>
    <property type="molecule type" value="Genomic_DNA"/>
</dbReference>
<dbReference type="AlphaFoldDB" id="A0A3S0J5Y5"/>
<evidence type="ECO:0008006" key="3">
    <source>
        <dbReference type="Google" id="ProtNLM"/>
    </source>
</evidence>
<comment type="caution">
    <text evidence="1">The sequence shown here is derived from an EMBL/GenBank/DDBJ whole genome shotgun (WGS) entry which is preliminary data.</text>
</comment>
<dbReference type="Proteomes" id="UP000267418">
    <property type="component" value="Unassembled WGS sequence"/>
</dbReference>
<dbReference type="OrthoDB" id="8854618at2"/>
<protein>
    <recommendedName>
        <fullName evidence="3">OmpA-like domain-containing protein</fullName>
    </recommendedName>
</protein>